<keyword evidence="3" id="KW-1185">Reference proteome</keyword>
<organism evidence="2 3">
    <name type="scientific">Rhizophagus irregularis (strain DAOM 181602 / DAOM 197198 / MUCL 43194)</name>
    <name type="common">Arbuscular mycorrhizal fungus</name>
    <name type="synonym">Glomus intraradices</name>
    <dbReference type="NCBI Taxonomy" id="747089"/>
    <lineage>
        <taxon>Eukaryota</taxon>
        <taxon>Fungi</taxon>
        <taxon>Fungi incertae sedis</taxon>
        <taxon>Mucoromycota</taxon>
        <taxon>Glomeromycotina</taxon>
        <taxon>Glomeromycetes</taxon>
        <taxon>Glomerales</taxon>
        <taxon>Glomeraceae</taxon>
        <taxon>Rhizophagus</taxon>
    </lineage>
</organism>
<dbReference type="Proteomes" id="UP000018888">
    <property type="component" value="Unassembled WGS sequence"/>
</dbReference>
<sequence>MHFIIFMKRIQFIEICILEIYYIHSLMIIGILVILVFVVLQINHQHVYMEIFLT</sequence>
<keyword evidence="1" id="KW-0472">Membrane</keyword>
<feature type="transmembrane region" description="Helical" evidence="1">
    <location>
        <begin position="21"/>
        <end position="42"/>
    </location>
</feature>
<dbReference type="AlphaFoldDB" id="A0A2P4PKE3"/>
<dbReference type="EMBL" id="AUPC02000204">
    <property type="protein sequence ID" value="POG65866.1"/>
    <property type="molecule type" value="Genomic_DNA"/>
</dbReference>
<reference evidence="2 3" key="2">
    <citation type="journal article" date="2018" name="New Phytol.">
        <title>High intraspecific genome diversity in the model arbuscular mycorrhizal symbiont Rhizophagus irregularis.</title>
        <authorList>
            <person name="Chen E.C.H."/>
            <person name="Morin E."/>
            <person name="Beaudet D."/>
            <person name="Noel J."/>
            <person name="Yildirir G."/>
            <person name="Ndikumana S."/>
            <person name="Charron P."/>
            <person name="St-Onge C."/>
            <person name="Giorgi J."/>
            <person name="Kruger M."/>
            <person name="Marton T."/>
            <person name="Ropars J."/>
            <person name="Grigoriev I.V."/>
            <person name="Hainaut M."/>
            <person name="Henrissat B."/>
            <person name="Roux C."/>
            <person name="Martin F."/>
            <person name="Corradi N."/>
        </authorList>
    </citation>
    <scope>NUCLEOTIDE SEQUENCE [LARGE SCALE GENOMIC DNA]</scope>
    <source>
        <strain evidence="2 3">DAOM 197198</strain>
    </source>
</reference>
<evidence type="ECO:0000313" key="2">
    <source>
        <dbReference type="EMBL" id="POG65866.1"/>
    </source>
</evidence>
<comment type="caution">
    <text evidence="2">The sequence shown here is derived from an EMBL/GenBank/DDBJ whole genome shotgun (WGS) entry which is preliminary data.</text>
</comment>
<reference evidence="2 3" key="1">
    <citation type="journal article" date="2013" name="Proc. Natl. Acad. Sci. U.S.A.">
        <title>Genome of an arbuscular mycorrhizal fungus provides insight into the oldest plant symbiosis.</title>
        <authorList>
            <person name="Tisserant E."/>
            <person name="Malbreil M."/>
            <person name="Kuo A."/>
            <person name="Kohler A."/>
            <person name="Symeonidi A."/>
            <person name="Balestrini R."/>
            <person name="Charron P."/>
            <person name="Duensing N."/>
            <person name="Frei Dit Frey N."/>
            <person name="Gianinazzi-Pearson V."/>
            <person name="Gilbert L.B."/>
            <person name="Handa Y."/>
            <person name="Herr J.R."/>
            <person name="Hijri M."/>
            <person name="Koul R."/>
            <person name="Kawaguchi M."/>
            <person name="Krajinski F."/>
            <person name="Lammers P.J."/>
            <person name="Masclaux F.G."/>
            <person name="Murat C."/>
            <person name="Morin E."/>
            <person name="Ndikumana S."/>
            <person name="Pagni M."/>
            <person name="Petitpierre D."/>
            <person name="Requena N."/>
            <person name="Rosikiewicz P."/>
            <person name="Riley R."/>
            <person name="Saito K."/>
            <person name="San Clemente H."/>
            <person name="Shapiro H."/>
            <person name="van Tuinen D."/>
            <person name="Becard G."/>
            <person name="Bonfante P."/>
            <person name="Paszkowski U."/>
            <person name="Shachar-Hill Y.Y."/>
            <person name="Tuskan G.A."/>
            <person name="Young P.W."/>
            <person name="Sanders I.R."/>
            <person name="Henrissat B."/>
            <person name="Rensing S.A."/>
            <person name="Grigoriev I.V."/>
            <person name="Corradi N."/>
            <person name="Roux C."/>
            <person name="Martin F."/>
        </authorList>
    </citation>
    <scope>NUCLEOTIDE SEQUENCE [LARGE SCALE GENOMIC DNA]</scope>
    <source>
        <strain evidence="2 3">DAOM 197198</strain>
    </source>
</reference>
<keyword evidence="1" id="KW-1133">Transmembrane helix</keyword>
<evidence type="ECO:0000256" key="1">
    <source>
        <dbReference type="SAM" id="Phobius"/>
    </source>
</evidence>
<proteinExistence type="predicted"/>
<evidence type="ECO:0000313" key="3">
    <source>
        <dbReference type="Proteomes" id="UP000018888"/>
    </source>
</evidence>
<protein>
    <submittedName>
        <fullName evidence="2">Uncharacterized protein</fullName>
    </submittedName>
</protein>
<keyword evidence="1" id="KW-0812">Transmembrane</keyword>
<accession>A0A2P4PKE3</accession>
<name>A0A2P4PKE3_RHIID</name>
<gene>
    <name evidence="2" type="ORF">GLOIN_2v1861569</name>
</gene>